<comment type="similarity">
    <text evidence="1 2">Belongs to the peptidase M16 family.</text>
</comment>
<dbReference type="Proteomes" id="UP000594342">
    <property type="component" value="Unassembled WGS sequence"/>
</dbReference>
<evidence type="ECO:0000313" key="6">
    <source>
        <dbReference type="Proteomes" id="UP000594342"/>
    </source>
</evidence>
<organism evidence="5 6">
    <name type="scientific">Yasminevirus sp. GU-2018</name>
    <dbReference type="NCBI Taxonomy" id="2420051"/>
    <lineage>
        <taxon>Viruses</taxon>
        <taxon>Varidnaviria</taxon>
        <taxon>Bamfordvirae</taxon>
        <taxon>Nucleocytoviricota</taxon>
        <taxon>Megaviricetes</taxon>
        <taxon>Imitervirales</taxon>
        <taxon>Mimiviridae</taxon>
        <taxon>Klosneuvirinae</taxon>
        <taxon>Yasminevirus</taxon>
        <taxon>Yasminevirus saudimassiliense</taxon>
    </lineage>
</organism>
<dbReference type="GO" id="GO:0006508">
    <property type="term" value="P:proteolysis"/>
    <property type="evidence" value="ECO:0007669"/>
    <property type="project" value="InterPro"/>
</dbReference>
<evidence type="ECO:0000256" key="2">
    <source>
        <dbReference type="RuleBase" id="RU004447"/>
    </source>
</evidence>
<dbReference type="InterPro" id="IPR050361">
    <property type="entry name" value="MPP/UQCRC_Complex"/>
</dbReference>
<name>A0A5K0U8E5_9VIRU</name>
<proteinExistence type="inferred from homology"/>
<dbReference type="PANTHER" id="PTHR11851">
    <property type="entry name" value="METALLOPROTEASE"/>
    <property type="match status" value="1"/>
</dbReference>
<feature type="domain" description="Peptidase M16 C-terminal" evidence="4">
    <location>
        <begin position="170"/>
        <end position="349"/>
    </location>
</feature>
<dbReference type="InterPro" id="IPR001431">
    <property type="entry name" value="Pept_M16_Zn_BS"/>
</dbReference>
<gene>
    <name evidence="5" type="ORF">YASMINEVIRUS_862</name>
</gene>
<dbReference type="PANTHER" id="PTHR11851:SF49">
    <property type="entry name" value="MITOCHONDRIAL-PROCESSING PEPTIDASE SUBUNIT ALPHA"/>
    <property type="match status" value="1"/>
</dbReference>
<evidence type="ECO:0000259" key="4">
    <source>
        <dbReference type="Pfam" id="PF05193"/>
    </source>
</evidence>
<feature type="domain" description="Peptidase M16 N-terminal" evidence="3">
    <location>
        <begin position="27"/>
        <end position="165"/>
    </location>
</feature>
<dbReference type="Pfam" id="PF05193">
    <property type="entry name" value="Peptidase_M16_C"/>
    <property type="match status" value="1"/>
</dbReference>
<evidence type="ECO:0008006" key="7">
    <source>
        <dbReference type="Google" id="ProtNLM"/>
    </source>
</evidence>
<dbReference type="GO" id="GO:0046872">
    <property type="term" value="F:metal ion binding"/>
    <property type="evidence" value="ECO:0007669"/>
    <property type="project" value="InterPro"/>
</dbReference>
<reference evidence="5 6" key="1">
    <citation type="submission" date="2018-10" db="EMBL/GenBank/DDBJ databases">
        <authorList>
            <consortium name="IHU Genomes"/>
        </authorList>
    </citation>
    <scope>NUCLEOTIDE SEQUENCE [LARGE SCALE GENOMIC DNA]</scope>
    <source>
        <strain evidence="5 6">A1</strain>
    </source>
</reference>
<protein>
    <recommendedName>
        <fullName evidence="7">Zn-dependent peptidase</fullName>
    </recommendedName>
</protein>
<evidence type="ECO:0000259" key="3">
    <source>
        <dbReference type="Pfam" id="PF00675"/>
    </source>
</evidence>
<dbReference type="GO" id="GO:0004222">
    <property type="term" value="F:metalloendopeptidase activity"/>
    <property type="evidence" value="ECO:0007669"/>
    <property type="project" value="InterPro"/>
</dbReference>
<dbReference type="PROSITE" id="PS00143">
    <property type="entry name" value="INSULINASE"/>
    <property type="match status" value="1"/>
</dbReference>
<dbReference type="InterPro" id="IPR007863">
    <property type="entry name" value="Peptidase_M16_C"/>
</dbReference>
<evidence type="ECO:0000256" key="1">
    <source>
        <dbReference type="ARBA" id="ARBA00007261"/>
    </source>
</evidence>
<dbReference type="InterPro" id="IPR011765">
    <property type="entry name" value="Pept_M16_N"/>
</dbReference>
<dbReference type="Pfam" id="PF00675">
    <property type="entry name" value="Peptidase_M16"/>
    <property type="match status" value="1"/>
</dbReference>
<evidence type="ECO:0000313" key="5">
    <source>
        <dbReference type="EMBL" id="VBB18399.1"/>
    </source>
</evidence>
<dbReference type="EMBL" id="UPSH01000001">
    <property type="protein sequence ID" value="VBB18399.1"/>
    <property type="molecule type" value="Genomic_DNA"/>
</dbReference>
<accession>A0A5K0U8E5</accession>
<comment type="caution">
    <text evidence="5">The sequence shown here is derived from an EMBL/GenBank/DDBJ whole genome shotgun (WGS) entry which is preliminary data.</text>
</comment>
<keyword evidence="6" id="KW-1185">Reference proteome</keyword>
<dbReference type="Gene3D" id="3.30.830.10">
    <property type="entry name" value="Metalloenzyme, LuxS/M16 peptidase-like"/>
    <property type="match status" value="2"/>
</dbReference>
<dbReference type="SUPFAM" id="SSF63411">
    <property type="entry name" value="LuxS/MPP-like metallohydrolase"/>
    <property type="match status" value="2"/>
</dbReference>
<sequence>MSMRHKVYRTILKNKMRVLVIPMSGFDICSVGIFVKVGSRYETDKNNGISHFLEHLMFKGTKNMTSEKIFNELDNVGAVYNAETGFEHTNFYINGHSDYIQLYLDILIDIFVNATYKDKDIETERGVINEEINMYKNDIEDLMNDSLNKLMFANSSLKYPTLGTKSSLAKITRKDIMNFRKNFYVPERSVLVVAGSLGSLDREKLLKYVEPKLEELTVGNTEQIMPISDTEIQIEPIVRHIKYKTTTPYTCICYKSQSIFSSYLEEYDLIANVLTAGSSSRLYNTLREKLGLSYMTNAENISYQYEGVFCINTYTDYKNTNKVVNLILQELANLAEKGITEEELSKAKQIKIASLTMSLQTPHDIMAYHGINEIDYRVGSVNIDKVVRTKISSRISHIMAIDLNTINGVIKNLFNREKLNIIIVGGTTSRLSGV</sequence>
<dbReference type="InterPro" id="IPR011249">
    <property type="entry name" value="Metalloenz_LuxS/M16"/>
</dbReference>